<dbReference type="Pfam" id="PF00583">
    <property type="entry name" value="Acetyltransf_1"/>
    <property type="match status" value="1"/>
</dbReference>
<evidence type="ECO:0000256" key="1">
    <source>
        <dbReference type="ARBA" id="ARBA00022679"/>
    </source>
</evidence>
<reference evidence="4 5" key="1">
    <citation type="submission" date="2017-09" db="EMBL/GenBank/DDBJ databases">
        <authorList>
            <person name="Ehlers B."/>
            <person name="Leendertz F.H."/>
        </authorList>
    </citation>
    <scope>NUCLEOTIDE SEQUENCE [LARGE SCALE GENOMIC DNA]</scope>
    <source>
        <strain evidence="4 5">USBA 140</strain>
    </source>
</reference>
<dbReference type="Gene3D" id="3.40.630.30">
    <property type="match status" value="1"/>
</dbReference>
<evidence type="ECO:0000313" key="4">
    <source>
        <dbReference type="EMBL" id="SOD92705.1"/>
    </source>
</evidence>
<dbReference type="PROSITE" id="PS51186">
    <property type="entry name" value="GNAT"/>
    <property type="match status" value="1"/>
</dbReference>
<dbReference type="PANTHER" id="PTHR43877">
    <property type="entry name" value="AMINOALKYLPHOSPHONATE N-ACETYLTRANSFERASE-RELATED-RELATED"/>
    <property type="match status" value="1"/>
</dbReference>
<dbReference type="InterPro" id="IPR050832">
    <property type="entry name" value="Bact_Acetyltransf"/>
</dbReference>
<dbReference type="CDD" id="cd04301">
    <property type="entry name" value="NAT_SF"/>
    <property type="match status" value="1"/>
</dbReference>
<gene>
    <name evidence="4" type="ORF">SAMN05421508_102569</name>
</gene>
<evidence type="ECO:0000313" key="5">
    <source>
        <dbReference type="Proteomes" id="UP000219621"/>
    </source>
</evidence>
<dbReference type="GO" id="GO:0005840">
    <property type="term" value="C:ribosome"/>
    <property type="evidence" value="ECO:0007669"/>
    <property type="project" value="UniProtKB-KW"/>
</dbReference>
<dbReference type="PANTHER" id="PTHR43877:SF2">
    <property type="entry name" value="AMINOALKYLPHOSPHONATE N-ACETYLTRANSFERASE-RELATED"/>
    <property type="match status" value="1"/>
</dbReference>
<keyword evidence="4" id="KW-0689">Ribosomal protein</keyword>
<accession>A0A286GB05</accession>
<protein>
    <submittedName>
        <fullName evidence="4">Ribosomal protein S18 acetylase RimI</fullName>
    </submittedName>
</protein>
<evidence type="ECO:0000259" key="3">
    <source>
        <dbReference type="PROSITE" id="PS51186"/>
    </source>
</evidence>
<dbReference type="Proteomes" id="UP000219621">
    <property type="component" value="Unassembled WGS sequence"/>
</dbReference>
<dbReference type="SUPFAM" id="SSF55729">
    <property type="entry name" value="Acyl-CoA N-acyltransferases (Nat)"/>
    <property type="match status" value="1"/>
</dbReference>
<proteinExistence type="predicted"/>
<keyword evidence="2" id="KW-0012">Acyltransferase</keyword>
<feature type="domain" description="N-acetyltransferase" evidence="3">
    <location>
        <begin position="28"/>
        <end position="181"/>
    </location>
</feature>
<dbReference type="AlphaFoldDB" id="A0A286GB05"/>
<dbReference type="RefSeq" id="WP_097278303.1">
    <property type="nucleotide sequence ID" value="NZ_OCNJ01000002.1"/>
</dbReference>
<organism evidence="4 5">
    <name type="scientific">Caenispirillum bisanense</name>
    <dbReference type="NCBI Taxonomy" id="414052"/>
    <lineage>
        <taxon>Bacteria</taxon>
        <taxon>Pseudomonadati</taxon>
        <taxon>Pseudomonadota</taxon>
        <taxon>Alphaproteobacteria</taxon>
        <taxon>Rhodospirillales</taxon>
        <taxon>Novispirillaceae</taxon>
        <taxon>Caenispirillum</taxon>
    </lineage>
</organism>
<sequence length="194" mass="21158">MTMGPAVTAPTAAAEPDELRTLPAMEGLTFRRATEDDVEALRDLYVQLIPDARPTPEAMRATLRDINASPRSGMVVVGELNGRVVATCQLVIYCNLVRSPRVKAQVDSVVVDSALRGRGIGKRMMNWCLAKLRERNCARIIVATAYTREVAHKLYSRLGFVQSGYSFVLDGPPIEDGVDPGQVFTEAVIEEAAP</sequence>
<keyword evidence="5" id="KW-1185">Reference proteome</keyword>
<dbReference type="EMBL" id="OCNJ01000002">
    <property type="protein sequence ID" value="SOD92705.1"/>
    <property type="molecule type" value="Genomic_DNA"/>
</dbReference>
<keyword evidence="1" id="KW-0808">Transferase</keyword>
<dbReference type="InterPro" id="IPR000182">
    <property type="entry name" value="GNAT_dom"/>
</dbReference>
<evidence type="ECO:0000256" key="2">
    <source>
        <dbReference type="ARBA" id="ARBA00023315"/>
    </source>
</evidence>
<dbReference type="OrthoDB" id="9789603at2"/>
<dbReference type="InterPro" id="IPR016181">
    <property type="entry name" value="Acyl_CoA_acyltransferase"/>
</dbReference>
<keyword evidence="4" id="KW-0687">Ribonucleoprotein</keyword>
<name>A0A286GB05_9PROT</name>
<dbReference type="GO" id="GO:0016747">
    <property type="term" value="F:acyltransferase activity, transferring groups other than amino-acyl groups"/>
    <property type="evidence" value="ECO:0007669"/>
    <property type="project" value="InterPro"/>
</dbReference>